<comment type="similarity">
    <text evidence="1">Belongs to the transferase hexapeptide repeat family.</text>
</comment>
<dbReference type="Gene3D" id="1.10.166.10">
    <property type="entry name" value="Tetrahydrodipicolinate-N-succinyltransferase, N-terminal domain"/>
    <property type="match status" value="1"/>
</dbReference>
<feature type="domain" description="Tetrahydrodipicolinate-N-succinyltransferase chain A" evidence="2">
    <location>
        <begin position="2"/>
        <end position="35"/>
    </location>
</feature>
<dbReference type="AlphaFoldDB" id="A0A170TNU3"/>
<feature type="non-terminal residue" evidence="3">
    <location>
        <position position="59"/>
    </location>
</feature>
<gene>
    <name evidence="3" type="primary">dapD</name>
    <name evidence="3" type="ORF">EHRUM3_12410</name>
</gene>
<reference evidence="4" key="1">
    <citation type="submission" date="2016-05" db="EMBL/GenBank/DDBJ databases">
        <title>Draft genome sequences of four strains of Ehrlichia ruminantium, a tick-borne pathogen of ruminants, isolated from Zimbabwe, The Gambia and Ghana.</title>
        <authorList>
            <person name="Nakao R."/>
            <person name="Jongejan F."/>
            <person name="Sugimoto C."/>
        </authorList>
    </citation>
    <scope>NUCLEOTIDE SEQUENCE [LARGE SCALE GENOMIC DNA]</scope>
    <source>
        <strain evidence="4">Pokoase 417</strain>
    </source>
</reference>
<dbReference type="Pfam" id="PF14805">
    <property type="entry name" value="THDPS_N_2"/>
    <property type="match status" value="1"/>
</dbReference>
<evidence type="ECO:0000256" key="1">
    <source>
        <dbReference type="ARBA" id="ARBA00007274"/>
    </source>
</evidence>
<name>A0A170TNU3_EHRRU</name>
<protein>
    <submittedName>
        <fullName evidence="3">2,3,4,5-tetrahydropyridine-2,6-carboxylate N-succinyltransferase</fullName>
    </submittedName>
</protein>
<proteinExistence type="inferred from homology"/>
<comment type="caution">
    <text evidence="3">The sequence shown here is derived from an EMBL/GenBank/DDBJ whole genome shotgun (WGS) entry which is preliminary data.</text>
</comment>
<organism evidence="3 4">
    <name type="scientific">Ehrlichia ruminantium</name>
    <name type="common">heartwater rickettsia</name>
    <name type="synonym">Cowdria ruminantium</name>
    <dbReference type="NCBI Taxonomy" id="779"/>
    <lineage>
        <taxon>Bacteria</taxon>
        <taxon>Pseudomonadati</taxon>
        <taxon>Pseudomonadota</taxon>
        <taxon>Alphaproteobacteria</taxon>
        <taxon>Rickettsiales</taxon>
        <taxon>Anaplasmataceae</taxon>
        <taxon>Ehrlichia</taxon>
    </lineage>
</organism>
<dbReference type="InterPro" id="IPR023180">
    <property type="entry name" value="THP_succinylTrfase_dom1"/>
</dbReference>
<evidence type="ECO:0000313" key="4">
    <source>
        <dbReference type="Proteomes" id="UP000092731"/>
    </source>
</evidence>
<dbReference type="GO" id="GO:0016740">
    <property type="term" value="F:transferase activity"/>
    <property type="evidence" value="ECO:0007669"/>
    <property type="project" value="UniProtKB-KW"/>
</dbReference>
<evidence type="ECO:0000259" key="2">
    <source>
        <dbReference type="Pfam" id="PF14805"/>
    </source>
</evidence>
<accession>A0A170TNU3</accession>
<dbReference type="InterPro" id="IPR037133">
    <property type="entry name" value="THP_succinylTrfase_N_sf"/>
</dbReference>
<sequence length="59" mass="6930">MDLLDQGKVRVSEKINGQWIVNEWIKKAILLSFRIYDMKFVYANCPDSIIGNFSQLEHN</sequence>
<keyword evidence="3" id="KW-0808">Transferase</keyword>
<dbReference type="EMBL" id="BDDM01000389">
    <property type="protein sequence ID" value="GAT79007.1"/>
    <property type="molecule type" value="Genomic_DNA"/>
</dbReference>
<evidence type="ECO:0000313" key="3">
    <source>
        <dbReference type="EMBL" id="GAT79007.1"/>
    </source>
</evidence>
<dbReference type="Proteomes" id="UP000092731">
    <property type="component" value="Unassembled WGS sequence"/>
</dbReference>